<dbReference type="EMBL" id="FNUJ01000006">
    <property type="protein sequence ID" value="SEF33268.1"/>
    <property type="molecule type" value="Genomic_DNA"/>
</dbReference>
<dbReference type="AlphaFoldDB" id="A0A1H5R6X9"/>
<gene>
    <name evidence="1" type="ORF">SAMN05421837_106703</name>
</gene>
<dbReference type="InterPro" id="IPR021276">
    <property type="entry name" value="DUF2855"/>
</dbReference>
<dbReference type="Proteomes" id="UP000198878">
    <property type="component" value="Unassembled WGS sequence"/>
</dbReference>
<name>A0A1H5R6X9_9PSEU</name>
<proteinExistence type="predicted"/>
<sequence length="354" mass="37957">MDGYGVLVRKDDLTATEVVAEPVRPPREGEVTLEVERFALGQINVTYARLGGALLPFWNAFPAPEGRGRVPVWGFATVVASRHPAVAEGSRWFGFLPFGTHHTLAVEPAGAGFVDAAPERAFLHPWYRTYQPAGAPAATDDLVAVARPVFPASYLLDEFVGEHAAQGARTVVITSASSRTALGLAELLEHRGDLTVVGVTSRRNWDFVAGRGIYDVVAAYDDVAALPVTTPAVLVDFTAAPKLLREIHEKLGDGLRHSALVGYTSPDAVVQPDPMPGPEPRIFFTPAVESETVAREGAEAFYARYHAAEARFVARAASWCAVRPVSGLSAAADVFRALVAGEQRPDECHIVSPQ</sequence>
<evidence type="ECO:0000313" key="2">
    <source>
        <dbReference type="Proteomes" id="UP000198878"/>
    </source>
</evidence>
<dbReference type="Gene3D" id="3.40.50.720">
    <property type="entry name" value="NAD(P)-binding Rossmann-like Domain"/>
    <property type="match status" value="1"/>
</dbReference>
<dbReference type="OrthoDB" id="8953110at2"/>
<evidence type="ECO:0000313" key="1">
    <source>
        <dbReference type="EMBL" id="SEF33268.1"/>
    </source>
</evidence>
<organism evidence="1 2">
    <name type="scientific">Amycolatopsis pretoriensis</name>
    <dbReference type="NCBI Taxonomy" id="218821"/>
    <lineage>
        <taxon>Bacteria</taxon>
        <taxon>Bacillati</taxon>
        <taxon>Actinomycetota</taxon>
        <taxon>Actinomycetes</taxon>
        <taxon>Pseudonocardiales</taxon>
        <taxon>Pseudonocardiaceae</taxon>
        <taxon>Amycolatopsis</taxon>
    </lineage>
</organism>
<dbReference type="Pfam" id="PF11017">
    <property type="entry name" value="DUF2855"/>
    <property type="match status" value="1"/>
</dbReference>
<reference evidence="2" key="1">
    <citation type="submission" date="2016-10" db="EMBL/GenBank/DDBJ databases">
        <authorList>
            <person name="Varghese N."/>
            <person name="Submissions S."/>
        </authorList>
    </citation>
    <scope>NUCLEOTIDE SEQUENCE [LARGE SCALE GENOMIC DNA]</scope>
    <source>
        <strain evidence="2">DSM 44654</strain>
    </source>
</reference>
<accession>A0A1H5R6X9</accession>
<keyword evidence="2" id="KW-1185">Reference proteome</keyword>
<evidence type="ECO:0008006" key="3">
    <source>
        <dbReference type="Google" id="ProtNLM"/>
    </source>
</evidence>
<protein>
    <recommendedName>
        <fullName evidence="3">DUF2855 family protein</fullName>
    </recommendedName>
</protein>
<dbReference type="RefSeq" id="WP_158104055.1">
    <property type="nucleotide sequence ID" value="NZ_FNUJ01000006.1"/>
</dbReference>
<dbReference type="STRING" id="218821.SAMN05421837_106703"/>
<dbReference type="Gene3D" id="3.90.180.10">
    <property type="entry name" value="Medium-chain alcohol dehydrogenases, catalytic domain"/>
    <property type="match status" value="1"/>
</dbReference>